<evidence type="ECO:0000313" key="14">
    <source>
        <dbReference type="Proteomes" id="UP000001551"/>
    </source>
</evidence>
<dbReference type="Pfam" id="PF01546">
    <property type="entry name" value="Peptidase_M20"/>
    <property type="match status" value="1"/>
</dbReference>
<dbReference type="InterPro" id="IPR001261">
    <property type="entry name" value="ArgE/DapE_CS"/>
</dbReference>
<feature type="binding site" evidence="11">
    <location>
        <position position="198"/>
    </location>
    <ligand>
        <name>Zn(2+)</name>
        <dbReference type="ChEBI" id="CHEBI:29105"/>
        <label>1</label>
    </ligand>
</feature>
<dbReference type="GO" id="GO:0005829">
    <property type="term" value="C:cytosol"/>
    <property type="evidence" value="ECO:0007669"/>
    <property type="project" value="TreeGrafter"/>
</dbReference>
<dbReference type="EC" id="3.4.11.4" evidence="9"/>
<dbReference type="SUPFAM" id="SSF55031">
    <property type="entry name" value="Bacterial exopeptidase dimerisation domain"/>
    <property type="match status" value="1"/>
</dbReference>
<dbReference type="Pfam" id="PF07687">
    <property type="entry name" value="M20_dimer"/>
    <property type="match status" value="1"/>
</dbReference>
<dbReference type="KEGG" id="eha:Ethha_2525"/>
<comment type="similarity">
    <text evidence="2">Belongs to the peptidase M20B family.</text>
</comment>
<feature type="active site" description="Proton acceptor" evidence="10">
    <location>
        <position position="175"/>
    </location>
</feature>
<dbReference type="InterPro" id="IPR002933">
    <property type="entry name" value="Peptidase_M20"/>
</dbReference>
<dbReference type="NCBIfam" id="NF003976">
    <property type="entry name" value="PRK05469.1"/>
    <property type="match status" value="1"/>
</dbReference>
<feature type="domain" description="Peptidase M20 dimerisation" evidence="12">
    <location>
        <begin position="207"/>
        <end position="303"/>
    </location>
</feature>
<dbReference type="GO" id="GO:0006518">
    <property type="term" value="P:peptide metabolic process"/>
    <property type="evidence" value="ECO:0007669"/>
    <property type="project" value="InterPro"/>
</dbReference>
<feature type="binding site" evidence="11">
    <location>
        <position position="176"/>
    </location>
    <ligand>
        <name>Zn(2+)</name>
        <dbReference type="ChEBI" id="CHEBI:29105"/>
        <label>2</label>
    </ligand>
</feature>
<evidence type="ECO:0000256" key="5">
    <source>
        <dbReference type="ARBA" id="ARBA00022723"/>
    </source>
</evidence>
<dbReference type="CDD" id="cd03892">
    <property type="entry name" value="M20_peptT"/>
    <property type="match status" value="1"/>
</dbReference>
<dbReference type="InterPro" id="IPR010161">
    <property type="entry name" value="Peptidase_M20B"/>
</dbReference>
<dbReference type="AlphaFoldDB" id="E6U6E8"/>
<evidence type="ECO:0000256" key="6">
    <source>
        <dbReference type="ARBA" id="ARBA00022801"/>
    </source>
</evidence>
<proteinExistence type="inferred from homology"/>
<keyword evidence="4" id="KW-0645">Protease</keyword>
<comment type="cofactor">
    <cofactor evidence="11">
        <name>Zn(2+)</name>
        <dbReference type="ChEBI" id="CHEBI:29105"/>
    </cofactor>
    <text evidence="11">Binds 2 Zn(2+) ions per subunit.</text>
</comment>
<protein>
    <recommendedName>
        <fullName evidence="9">Peptidase T</fullName>
        <ecNumber evidence="9">3.4.11.4</ecNumber>
    </recommendedName>
</protein>
<dbReference type="GO" id="GO:0006508">
    <property type="term" value="P:proteolysis"/>
    <property type="evidence" value="ECO:0007669"/>
    <property type="project" value="UniProtKB-UniRule"/>
</dbReference>
<feature type="binding site" evidence="11">
    <location>
        <position position="79"/>
    </location>
    <ligand>
        <name>Zn(2+)</name>
        <dbReference type="ChEBI" id="CHEBI:29105"/>
        <label>1</label>
    </ligand>
</feature>
<dbReference type="RefSeq" id="WP_013486361.1">
    <property type="nucleotide sequence ID" value="NC_014828.1"/>
</dbReference>
<dbReference type="InterPro" id="IPR036264">
    <property type="entry name" value="Bact_exopeptidase_dim_dom"/>
</dbReference>
<sequence length="404" mass="44186">MRAYERLLRYVAYPTTSDEAAPASVCPSTEGQRVLANALADELCGLGLENARVDVYGYVYGTLPANCAEERPVLGLIAHMDTSDAASDEGVKPRIVRAYDGGDIVLNEEKGVVLRAAAFESLRDHVGEDLIVTDGTTLLGADDKAGIAEILTTVETLRESGARHGTIQIAFTPDEEIGRGADRFDVKGFGADYAYTVDGGAIGEIEYENFNAASADVTVHGVNIHPGSAKNKMKNALRIGMAFDALLPPHELPECTEGYEGFHHLTRMSGTEERAELHYIVRDHDRETFERKKAGFKQAAAFLNERYGGGTVEVALRDSYYNMKEKVEPFLFLIENAKQAMREAGVEPMVVPIRGGTDGARLSFMGLPCPNLPTGGHHFHGRFEYISIQSMDRMVDVLVRLLRV</sequence>
<dbReference type="EMBL" id="CP002400">
    <property type="protein sequence ID" value="ADU28018.1"/>
    <property type="molecule type" value="Genomic_DNA"/>
</dbReference>
<evidence type="ECO:0000256" key="2">
    <source>
        <dbReference type="ARBA" id="ARBA00009692"/>
    </source>
</evidence>
<evidence type="ECO:0000256" key="10">
    <source>
        <dbReference type="PIRSR" id="PIRSR037215-1"/>
    </source>
</evidence>
<dbReference type="MEROPS" id="M20.003"/>
<feature type="binding site" evidence="11">
    <location>
        <position position="142"/>
    </location>
    <ligand>
        <name>Zn(2+)</name>
        <dbReference type="ChEBI" id="CHEBI:29105"/>
        <label>2</label>
    </ligand>
</feature>
<feature type="active site" evidence="10">
    <location>
        <position position="81"/>
    </location>
</feature>
<dbReference type="STRING" id="663278.Ethha_2525"/>
<evidence type="ECO:0000256" key="1">
    <source>
        <dbReference type="ARBA" id="ARBA00000870"/>
    </source>
</evidence>
<dbReference type="Proteomes" id="UP000001551">
    <property type="component" value="Chromosome"/>
</dbReference>
<dbReference type="PIRSF" id="PIRSF037215">
    <property type="entry name" value="Peptidase_M20B"/>
    <property type="match status" value="1"/>
</dbReference>
<evidence type="ECO:0000256" key="11">
    <source>
        <dbReference type="PIRSR" id="PIRSR037215-2"/>
    </source>
</evidence>
<dbReference type="InterPro" id="IPR011650">
    <property type="entry name" value="Peptidase_M20_dimer"/>
</dbReference>
<comment type="catalytic activity">
    <reaction evidence="1">
        <text>Release of the N-terminal residue from a tripeptide.</text>
        <dbReference type="EC" id="3.4.11.4"/>
    </reaction>
</comment>
<dbReference type="PROSITE" id="PS00758">
    <property type="entry name" value="ARGE_DAPE_CPG2_1"/>
    <property type="match status" value="1"/>
</dbReference>
<evidence type="ECO:0000256" key="9">
    <source>
        <dbReference type="NCBIfam" id="TIGR01882"/>
    </source>
</evidence>
<evidence type="ECO:0000256" key="4">
    <source>
        <dbReference type="ARBA" id="ARBA00022670"/>
    </source>
</evidence>
<feature type="binding site" evidence="11">
    <location>
        <position position="142"/>
    </location>
    <ligand>
        <name>Zn(2+)</name>
        <dbReference type="ChEBI" id="CHEBI:29105"/>
        <label>1</label>
    </ligand>
</feature>
<keyword evidence="7 11" id="KW-0862">Zinc</keyword>
<dbReference type="GO" id="GO:0008270">
    <property type="term" value="F:zinc ion binding"/>
    <property type="evidence" value="ECO:0007669"/>
    <property type="project" value="InterPro"/>
</dbReference>
<dbReference type="Gene3D" id="3.40.630.10">
    <property type="entry name" value="Zn peptidases"/>
    <property type="match status" value="1"/>
</dbReference>
<evidence type="ECO:0000256" key="3">
    <source>
        <dbReference type="ARBA" id="ARBA00022438"/>
    </source>
</evidence>
<keyword evidence="14" id="KW-1185">Reference proteome</keyword>
<dbReference type="HOGENOM" id="CLU_053676_0_0_9"/>
<dbReference type="PANTHER" id="PTHR42994">
    <property type="entry name" value="PEPTIDASE T"/>
    <property type="match status" value="1"/>
</dbReference>
<keyword evidence="6 13" id="KW-0378">Hydrolase</keyword>
<evidence type="ECO:0000256" key="7">
    <source>
        <dbReference type="ARBA" id="ARBA00022833"/>
    </source>
</evidence>
<evidence type="ECO:0000259" key="12">
    <source>
        <dbReference type="Pfam" id="PF07687"/>
    </source>
</evidence>
<dbReference type="GO" id="GO:0008237">
    <property type="term" value="F:metallopeptidase activity"/>
    <property type="evidence" value="ECO:0007669"/>
    <property type="project" value="UniProtKB-KW"/>
</dbReference>
<keyword evidence="8" id="KW-0482">Metalloprotease</keyword>
<dbReference type="NCBIfam" id="NF009920">
    <property type="entry name" value="PRK13381.1"/>
    <property type="match status" value="1"/>
</dbReference>
<dbReference type="Gene3D" id="3.30.70.360">
    <property type="match status" value="1"/>
</dbReference>
<dbReference type="GO" id="GO:0045148">
    <property type="term" value="F:tripeptide aminopeptidase activity"/>
    <property type="evidence" value="ECO:0007669"/>
    <property type="project" value="UniProtKB-UniRule"/>
</dbReference>
<evidence type="ECO:0000313" key="13">
    <source>
        <dbReference type="EMBL" id="ADU28018.1"/>
    </source>
</evidence>
<name>E6U6E8_ETHHY</name>
<keyword evidence="5 11" id="KW-0479">Metal-binding</keyword>
<reference evidence="13 14" key="1">
    <citation type="submission" date="2010-12" db="EMBL/GenBank/DDBJ databases">
        <title>Complete sequence of Ethanoligenens harbinense YUAN-3.</title>
        <authorList>
            <person name="Lucas S."/>
            <person name="Copeland A."/>
            <person name="Lapidus A."/>
            <person name="Cheng J.-F."/>
            <person name="Bruce D."/>
            <person name="Goodwin L."/>
            <person name="Pitluck S."/>
            <person name="Chertkov O."/>
            <person name="Misra M."/>
            <person name="Detter J.C."/>
            <person name="Han C."/>
            <person name="Tapia R."/>
            <person name="Land M."/>
            <person name="Hauser L."/>
            <person name="Jeffries C."/>
            <person name="Kyrpides N."/>
            <person name="Ivanova N."/>
            <person name="Mikhailova N."/>
            <person name="Wang A."/>
            <person name="Mouttaki H."/>
            <person name="He Z."/>
            <person name="Zhou J."/>
            <person name="Hemme C.L."/>
            <person name="Woyke T."/>
        </authorList>
    </citation>
    <scope>NUCLEOTIDE SEQUENCE [LARGE SCALE GENOMIC DNA]</scope>
    <source>
        <strain evidence="14">DSM 18485 / JCM 12961 / CGMCC 1.5033 / YUAN-3</strain>
    </source>
</reference>
<dbReference type="SUPFAM" id="SSF53187">
    <property type="entry name" value="Zn-dependent exopeptidases"/>
    <property type="match status" value="1"/>
</dbReference>
<dbReference type="PROSITE" id="PS00759">
    <property type="entry name" value="ARGE_DAPE_CPG2_2"/>
    <property type="match status" value="1"/>
</dbReference>
<dbReference type="PANTHER" id="PTHR42994:SF1">
    <property type="entry name" value="PEPTIDASE T"/>
    <property type="match status" value="1"/>
</dbReference>
<dbReference type="NCBIfam" id="TIGR01882">
    <property type="entry name" value="peptidase-T"/>
    <property type="match status" value="1"/>
</dbReference>
<dbReference type="eggNOG" id="COG2195">
    <property type="taxonomic scope" value="Bacteria"/>
</dbReference>
<gene>
    <name evidence="13" type="ordered locus">Ethha_2525</name>
</gene>
<organism evidence="13 14">
    <name type="scientific">Ethanoligenens harbinense (strain DSM 18485 / JCM 12961 / CGMCC 1.5033 / YUAN-3)</name>
    <dbReference type="NCBI Taxonomy" id="663278"/>
    <lineage>
        <taxon>Bacteria</taxon>
        <taxon>Bacillati</taxon>
        <taxon>Bacillota</taxon>
        <taxon>Clostridia</taxon>
        <taxon>Eubacteriales</taxon>
        <taxon>Oscillospiraceae</taxon>
        <taxon>Ethanoligenens</taxon>
    </lineage>
</organism>
<accession>E6U6E8</accession>
<evidence type="ECO:0000256" key="8">
    <source>
        <dbReference type="ARBA" id="ARBA00023049"/>
    </source>
</evidence>
<feature type="binding site" evidence="11">
    <location>
        <position position="380"/>
    </location>
    <ligand>
        <name>Zn(2+)</name>
        <dbReference type="ChEBI" id="CHEBI:29105"/>
        <label>2</label>
    </ligand>
</feature>
<keyword evidence="3 13" id="KW-0031">Aminopeptidase</keyword>